<reference evidence="12" key="2">
    <citation type="submission" date="2004-02" db="EMBL/GenBank/DDBJ databases">
        <authorList>
            <consortium name="Genoscope"/>
            <consortium name="Whitehead Institute Centre for Genome Research"/>
        </authorList>
    </citation>
    <scope>NUCLEOTIDE SEQUENCE</scope>
</reference>
<dbReference type="PRINTS" id="PR00722">
    <property type="entry name" value="CHYMOTRYPSIN"/>
</dbReference>
<evidence type="ECO:0000256" key="3">
    <source>
        <dbReference type="ARBA" id="ARBA00022670"/>
    </source>
</evidence>
<evidence type="ECO:0000256" key="8">
    <source>
        <dbReference type="ARBA" id="ARBA00036320"/>
    </source>
</evidence>
<dbReference type="AlphaFoldDB" id="Q4RQD7"/>
<dbReference type="Pfam" id="PF00089">
    <property type="entry name" value="Trypsin"/>
    <property type="match status" value="1"/>
</dbReference>
<dbReference type="STRING" id="99883.ENSTNIP00000019643"/>
<evidence type="ECO:0000256" key="9">
    <source>
        <dbReference type="ARBA" id="ARBA00038868"/>
    </source>
</evidence>
<keyword evidence="7" id="KW-1015">Disulfide bond</keyword>
<dbReference type="SMART" id="SM00020">
    <property type="entry name" value="Tryp_SPc"/>
    <property type="match status" value="1"/>
</dbReference>
<evidence type="ECO:0000313" key="12">
    <source>
        <dbReference type="EMBL" id="CAG09395.1"/>
    </source>
</evidence>
<dbReference type="InterPro" id="IPR018114">
    <property type="entry name" value="TRYPSIN_HIS"/>
</dbReference>
<dbReference type="InterPro" id="IPR001254">
    <property type="entry name" value="Trypsin_dom"/>
</dbReference>
<keyword evidence="14" id="KW-1185">Reference proteome</keyword>
<dbReference type="OMA" id="FELTWEY"/>
<feature type="domain" description="Peptidase S1" evidence="11">
    <location>
        <begin position="3"/>
        <end position="230"/>
    </location>
</feature>
<dbReference type="GO" id="GO:0004252">
    <property type="term" value="F:serine-type endopeptidase activity"/>
    <property type="evidence" value="ECO:0007669"/>
    <property type="project" value="UniProtKB-EC"/>
</dbReference>
<feature type="non-terminal residue" evidence="12">
    <location>
        <position position="230"/>
    </location>
</feature>
<organism evidence="12">
    <name type="scientific">Tetraodon nigroviridis</name>
    <name type="common">Spotted green pufferfish</name>
    <name type="synonym">Chelonodon nigroviridis</name>
    <dbReference type="NCBI Taxonomy" id="99883"/>
    <lineage>
        <taxon>Eukaryota</taxon>
        <taxon>Metazoa</taxon>
        <taxon>Chordata</taxon>
        <taxon>Craniata</taxon>
        <taxon>Vertebrata</taxon>
        <taxon>Euteleostomi</taxon>
        <taxon>Actinopterygii</taxon>
        <taxon>Neopterygii</taxon>
        <taxon>Teleostei</taxon>
        <taxon>Neoteleostei</taxon>
        <taxon>Acanthomorphata</taxon>
        <taxon>Eupercaria</taxon>
        <taxon>Tetraodontiformes</taxon>
        <taxon>Tetradontoidea</taxon>
        <taxon>Tetraodontidae</taxon>
        <taxon>Tetraodon</taxon>
    </lineage>
</organism>
<dbReference type="PANTHER" id="PTHR24264">
    <property type="entry name" value="TRYPSIN-RELATED"/>
    <property type="match status" value="1"/>
</dbReference>
<dbReference type="HOGENOM" id="CLU_006842_0_4_1"/>
<evidence type="ECO:0000259" key="11">
    <source>
        <dbReference type="PROSITE" id="PS50240"/>
    </source>
</evidence>
<evidence type="ECO:0000256" key="4">
    <source>
        <dbReference type="ARBA" id="ARBA00022729"/>
    </source>
</evidence>
<dbReference type="OrthoDB" id="9406323at2759"/>
<feature type="non-terminal residue" evidence="12">
    <location>
        <position position="1"/>
    </location>
</feature>
<evidence type="ECO:0000256" key="2">
    <source>
        <dbReference type="ARBA" id="ARBA00022536"/>
    </source>
</evidence>
<keyword evidence="3 10" id="KW-0645">Protease</keyword>
<keyword evidence="6 10" id="KW-0720">Serine protease</keyword>
<dbReference type="GO" id="GO:0033628">
    <property type="term" value="P:regulation of cell adhesion mediated by integrin"/>
    <property type="evidence" value="ECO:0007669"/>
    <property type="project" value="TreeGrafter"/>
</dbReference>
<comment type="subcellular location">
    <subcellularLocation>
        <location evidence="1">Secreted</location>
        <location evidence="1">Extracellular space</location>
    </subcellularLocation>
</comment>
<dbReference type="Ensembl" id="ENSTNIT00000019873.1">
    <property type="protein sequence ID" value="ENSTNIP00000019643.1"/>
    <property type="gene ID" value="ENSTNIG00000016543.1"/>
</dbReference>
<dbReference type="EC" id="3.4.21.4" evidence="9"/>
<dbReference type="KEGG" id="tng:GSTEN00030653G001"/>
<keyword evidence="4" id="KW-0732">Signal</keyword>
<dbReference type="MEROPS" id="S01.231"/>
<dbReference type="EMBL" id="CAAE01015006">
    <property type="protein sequence ID" value="CAG09395.1"/>
    <property type="molecule type" value="Genomic_DNA"/>
</dbReference>
<evidence type="ECO:0000256" key="6">
    <source>
        <dbReference type="ARBA" id="ARBA00022825"/>
    </source>
</evidence>
<evidence type="ECO:0000256" key="5">
    <source>
        <dbReference type="ARBA" id="ARBA00022801"/>
    </source>
</evidence>
<evidence type="ECO:0000256" key="7">
    <source>
        <dbReference type="ARBA" id="ARBA00023157"/>
    </source>
</evidence>
<keyword evidence="5 10" id="KW-0378">Hydrolase</keyword>
<dbReference type="InterPro" id="IPR043504">
    <property type="entry name" value="Peptidase_S1_PA_chymotrypsin"/>
</dbReference>
<dbReference type="InterPro" id="IPR050127">
    <property type="entry name" value="Serine_Proteases_S1"/>
</dbReference>
<dbReference type="GO" id="GO:0005615">
    <property type="term" value="C:extracellular space"/>
    <property type="evidence" value="ECO:0007669"/>
    <property type="project" value="TreeGrafter"/>
</dbReference>
<dbReference type="InterPro" id="IPR009003">
    <property type="entry name" value="Peptidase_S1_PA"/>
</dbReference>
<name>Q4RQD7_TETNG</name>
<dbReference type="CDD" id="cd00190">
    <property type="entry name" value="Tryp_SPc"/>
    <property type="match status" value="1"/>
</dbReference>
<reference evidence="12 14" key="1">
    <citation type="journal article" date="2004" name="Nature">
        <title>Genome duplication in the teleost fish Tetraodon nigroviridis reveals the early vertebrate proto-karyotype.</title>
        <authorList>
            <person name="Jaillon O."/>
            <person name="Aury J.-M."/>
            <person name="Brunet F."/>
            <person name="Petit J.-L."/>
            <person name="Stange-Thomann N."/>
            <person name="Mauceli E."/>
            <person name="Bouneau L."/>
            <person name="Fischer C."/>
            <person name="Ozouf-Costaz C."/>
            <person name="Bernot A."/>
            <person name="Nicaud S."/>
            <person name="Jaffe D."/>
            <person name="Fisher S."/>
            <person name="Lutfalla G."/>
            <person name="Dossat C."/>
            <person name="Segurens B."/>
            <person name="Dasilva C."/>
            <person name="Salanoubat M."/>
            <person name="Levy M."/>
            <person name="Boudet N."/>
            <person name="Castellano S."/>
            <person name="Anthouard V."/>
            <person name="Jubin C."/>
            <person name="Castelli V."/>
            <person name="Katinka M."/>
            <person name="Vacherie B."/>
            <person name="Biemont C."/>
            <person name="Skalli Z."/>
            <person name="Cattolico L."/>
            <person name="Poulain J."/>
            <person name="De Berardinis V."/>
            <person name="Cruaud C."/>
            <person name="Duprat S."/>
            <person name="Brottier P."/>
            <person name="Coutanceau J.-P."/>
            <person name="Gouzy J."/>
            <person name="Parra G."/>
            <person name="Lardier G."/>
            <person name="Chapple C."/>
            <person name="McKernan K.J."/>
            <person name="McEwan P."/>
            <person name="Bosak S."/>
            <person name="Kellis M."/>
            <person name="Volff J.-N."/>
            <person name="Guigo R."/>
            <person name="Zody M.C."/>
            <person name="Mesirov J."/>
            <person name="Lindblad-Toh K."/>
            <person name="Birren B."/>
            <person name="Nusbaum C."/>
            <person name="Kahn D."/>
            <person name="Robinson-Rechavi M."/>
            <person name="Laudet V."/>
            <person name="Schachter V."/>
            <person name="Quetier F."/>
            <person name="Saurin W."/>
            <person name="Scarpelli C."/>
            <person name="Wincker P."/>
            <person name="Lander E.S."/>
            <person name="Weissenbach J."/>
            <person name="Roest Crollius H."/>
        </authorList>
    </citation>
    <scope>NUCLEOTIDE SEQUENCE [LARGE SCALE GENOMIC DNA]</scope>
</reference>
<dbReference type="GO" id="GO:0031639">
    <property type="term" value="P:plasminogen activation"/>
    <property type="evidence" value="ECO:0007669"/>
    <property type="project" value="Ensembl"/>
</dbReference>
<dbReference type="Gene3D" id="2.40.10.10">
    <property type="entry name" value="Trypsin-like serine proteases"/>
    <property type="match status" value="1"/>
</dbReference>
<dbReference type="GeneTree" id="ENSGT00940000164426"/>
<comment type="catalytic activity">
    <reaction evidence="8">
        <text>Preferential cleavage: Arg-|-Xaa, Lys-|-Xaa.</text>
        <dbReference type="EC" id="3.4.21.4"/>
    </reaction>
</comment>
<dbReference type="PROSITE" id="PS00135">
    <property type="entry name" value="TRYPSIN_SER"/>
    <property type="match status" value="1"/>
</dbReference>
<evidence type="ECO:0000313" key="14">
    <source>
        <dbReference type="Proteomes" id="UP000007303"/>
    </source>
</evidence>
<evidence type="ECO:0000313" key="13">
    <source>
        <dbReference type="Ensembl" id="ENSTNIP00000019643.1"/>
    </source>
</evidence>
<keyword evidence="2" id="KW-0245">EGF-like domain</keyword>
<dbReference type="PANTHER" id="PTHR24264:SF38">
    <property type="entry name" value="UROKINASE-TYPE PLASMINOGEN ACTIVATOR"/>
    <property type="match status" value="1"/>
</dbReference>
<dbReference type="InterPro" id="IPR033116">
    <property type="entry name" value="TRYPSIN_SER"/>
</dbReference>
<dbReference type="PROSITE" id="PS50240">
    <property type="entry name" value="TRYPSIN_DOM"/>
    <property type="match status" value="1"/>
</dbReference>
<dbReference type="InterPro" id="IPR001314">
    <property type="entry name" value="Peptidase_S1A"/>
</dbReference>
<proteinExistence type="predicted"/>
<dbReference type="Proteomes" id="UP000007303">
    <property type="component" value="Unassembled WGS sequence"/>
</dbReference>
<gene>
    <name evidence="12" type="ORF">GSTENG00030653001</name>
</gene>
<sequence>NKIVNGSFAAVESHPWIAAIFSRRFLCGGSLISPCWVVTAAHCFDGDINSLSVHLGKKATNETDATKEQIFSVEDLIIHPHFDSSSNNNDIGVYAYGACAVKSASVRVVCLPPLHTRIPAGFQCTVAGYGKERYLGLYSQYLKKTEVNLISHKLCQSPSYYGKRITDNMLCAGSPDWTTDSCNGDSGGPLVCEASGRMFLFGIVSWGEGCAGKNKPGVYTQVTNYNKWIA</sequence>
<evidence type="ECO:0000256" key="10">
    <source>
        <dbReference type="RuleBase" id="RU363034"/>
    </source>
</evidence>
<dbReference type="SUPFAM" id="SSF50494">
    <property type="entry name" value="Trypsin-like serine proteases"/>
    <property type="match status" value="1"/>
</dbReference>
<accession>Q4RQD7</accession>
<protein>
    <recommendedName>
        <fullName evidence="9">trypsin</fullName>
        <ecNumber evidence="9">3.4.21.4</ecNumber>
    </recommendedName>
</protein>
<dbReference type="PROSITE" id="PS00134">
    <property type="entry name" value="TRYPSIN_HIS"/>
    <property type="match status" value="1"/>
</dbReference>
<dbReference type="FunFam" id="2.40.10.10:FF:000003">
    <property type="entry name" value="Transmembrane serine protease 3"/>
    <property type="match status" value="1"/>
</dbReference>
<evidence type="ECO:0000256" key="1">
    <source>
        <dbReference type="ARBA" id="ARBA00004239"/>
    </source>
</evidence>
<reference evidence="13" key="3">
    <citation type="submission" date="2025-05" db="UniProtKB">
        <authorList>
            <consortium name="Ensembl"/>
        </authorList>
    </citation>
    <scope>IDENTIFICATION</scope>
</reference>